<feature type="domain" description="YhfX-like C-terminal" evidence="2">
    <location>
        <begin position="280"/>
        <end position="378"/>
    </location>
</feature>
<dbReference type="InterPro" id="IPR001608">
    <property type="entry name" value="Ala_racemase_N"/>
</dbReference>
<sequence>MFLTALKQQNPALIDSAITLLERGLILPDTYVIDVDQFRENARLIKAQADNYGIRLYAMTKQFGRNPVLAKILIDEFDYAGIVCVDFKEVRTMHQAGVKIGHIGHLVQPPSHHVPFVVSTIQPEVITVYSLDKAQEISLAAQQAGRCQNILLKFYRSTDRLYVNQEAGFPLESLAEIIAQVSQLPNVHIMGLTHFPCFLYDAEENSTLATPNMDTLRLAKQRADELGYQLEQLNCPSSTSCETIPLIKQLGGTHGEPGHALTGTTPSNRNGSQPEKVAMLYITEVSHQFENNSYCFGGGYYHRCQLDKGLVREQLPNRTEDKLVTISNDDDSNIDYHLKLDYACAVGTPVVMAFRTQVFVTRSDIALVEGISSALPKLLGIYDSLGNEVYHG</sequence>
<gene>
    <name evidence="3" type="ORF">BIT28_09025</name>
</gene>
<protein>
    <submittedName>
        <fullName evidence="3">Uncharacterized protein</fullName>
    </submittedName>
</protein>
<dbReference type="Proteomes" id="UP000186905">
    <property type="component" value="Unassembled WGS sequence"/>
</dbReference>
<dbReference type="Pfam" id="PF21279">
    <property type="entry name" value="YhfX-like_C"/>
    <property type="match status" value="1"/>
</dbReference>
<evidence type="ECO:0000313" key="3">
    <source>
        <dbReference type="EMBL" id="OLQ74312.1"/>
    </source>
</evidence>
<proteinExistence type="predicted"/>
<evidence type="ECO:0000313" key="4">
    <source>
        <dbReference type="Proteomes" id="UP000186905"/>
    </source>
</evidence>
<dbReference type="InterPro" id="IPR048449">
    <property type="entry name" value="YhfX-like_C"/>
</dbReference>
<organism evidence="3 4">
    <name type="scientific">Photobacterium proteolyticum</name>
    <dbReference type="NCBI Taxonomy" id="1903952"/>
    <lineage>
        <taxon>Bacteria</taxon>
        <taxon>Pseudomonadati</taxon>
        <taxon>Pseudomonadota</taxon>
        <taxon>Gammaproteobacteria</taxon>
        <taxon>Vibrionales</taxon>
        <taxon>Vibrionaceae</taxon>
        <taxon>Photobacterium</taxon>
    </lineage>
</organism>
<dbReference type="EMBL" id="MJIL01000084">
    <property type="protein sequence ID" value="OLQ74312.1"/>
    <property type="molecule type" value="Genomic_DNA"/>
</dbReference>
<dbReference type="SUPFAM" id="SSF51419">
    <property type="entry name" value="PLP-binding barrel"/>
    <property type="match status" value="1"/>
</dbReference>
<dbReference type="CDD" id="cd06811">
    <property type="entry name" value="PLPDE_III_yhfX_like"/>
    <property type="match status" value="1"/>
</dbReference>
<dbReference type="OrthoDB" id="3189402at2"/>
<evidence type="ECO:0000259" key="1">
    <source>
        <dbReference type="Pfam" id="PF01168"/>
    </source>
</evidence>
<evidence type="ECO:0000259" key="2">
    <source>
        <dbReference type="Pfam" id="PF21279"/>
    </source>
</evidence>
<reference evidence="3 4" key="1">
    <citation type="submission" date="2016-09" db="EMBL/GenBank/DDBJ databases">
        <title>Photobacterium proteolyticum sp. nov. a protease producing bacterium isolated from ocean sediments of Laizhou Bay.</title>
        <authorList>
            <person name="Li Y."/>
        </authorList>
    </citation>
    <scope>NUCLEOTIDE SEQUENCE [LARGE SCALE GENOMIC DNA]</scope>
    <source>
        <strain evidence="3 4">13-12</strain>
    </source>
</reference>
<dbReference type="Gene3D" id="2.40.37.30">
    <property type="match status" value="2"/>
</dbReference>
<comment type="caution">
    <text evidence="3">The sequence shown here is derived from an EMBL/GenBank/DDBJ whole genome shotgun (WGS) entry which is preliminary data.</text>
</comment>
<dbReference type="AlphaFoldDB" id="A0A1Q9GIM4"/>
<dbReference type="Pfam" id="PF01168">
    <property type="entry name" value="Ala_racemase_N"/>
    <property type="match status" value="1"/>
</dbReference>
<accession>A0A1Q9GIM4</accession>
<feature type="domain" description="Alanine racemase N-terminal" evidence="1">
    <location>
        <begin position="33"/>
        <end position="266"/>
    </location>
</feature>
<dbReference type="InterPro" id="IPR029066">
    <property type="entry name" value="PLP-binding_barrel"/>
</dbReference>
<name>A0A1Q9GIM4_9GAMM</name>
<dbReference type="RefSeq" id="WP_075765779.1">
    <property type="nucleotide sequence ID" value="NZ_MJIL01000084.1"/>
</dbReference>
<dbReference type="STRING" id="1903952.BIT28_09025"/>
<keyword evidence="4" id="KW-1185">Reference proteome</keyword>